<dbReference type="HOGENOM" id="CLU_006298_0_0_0"/>
<reference evidence="10" key="1">
    <citation type="submission" date="2006-10" db="EMBL/GenBank/DDBJ databases">
        <title>Complete sequence of Solibacter usitatus Ellin6076.</title>
        <authorList>
            <consortium name="US DOE Joint Genome Institute"/>
            <person name="Copeland A."/>
            <person name="Lucas S."/>
            <person name="Lapidus A."/>
            <person name="Barry K."/>
            <person name="Detter J.C."/>
            <person name="Glavina del Rio T."/>
            <person name="Hammon N."/>
            <person name="Israni S."/>
            <person name="Dalin E."/>
            <person name="Tice H."/>
            <person name="Pitluck S."/>
            <person name="Thompson L.S."/>
            <person name="Brettin T."/>
            <person name="Bruce D."/>
            <person name="Han C."/>
            <person name="Tapia R."/>
            <person name="Gilna P."/>
            <person name="Schmutz J."/>
            <person name="Larimer F."/>
            <person name="Land M."/>
            <person name="Hauser L."/>
            <person name="Kyrpides N."/>
            <person name="Mikhailova N."/>
            <person name="Janssen P.H."/>
            <person name="Kuske C.R."/>
            <person name="Richardson P."/>
        </authorList>
    </citation>
    <scope>NUCLEOTIDE SEQUENCE</scope>
    <source>
        <strain evidence="10">Ellin6076</strain>
    </source>
</reference>
<evidence type="ECO:0000259" key="9">
    <source>
        <dbReference type="Pfam" id="PF25183"/>
    </source>
</evidence>
<feature type="compositionally biased region" description="Polar residues" evidence="7">
    <location>
        <begin position="926"/>
        <end position="938"/>
    </location>
</feature>
<evidence type="ECO:0000256" key="3">
    <source>
        <dbReference type="ARBA" id="ARBA00022452"/>
    </source>
</evidence>
<keyword evidence="4" id="KW-0812">Transmembrane</keyword>
<dbReference type="eggNOG" id="COG1629">
    <property type="taxonomic scope" value="Bacteria"/>
</dbReference>
<dbReference type="Gene3D" id="2.40.170.20">
    <property type="entry name" value="TonB-dependent receptor, beta-barrel domain"/>
    <property type="match status" value="1"/>
</dbReference>
<accession>Q01TK2</accession>
<evidence type="ECO:0000256" key="4">
    <source>
        <dbReference type="ARBA" id="ARBA00022692"/>
    </source>
</evidence>
<proteinExistence type="predicted"/>
<dbReference type="Pfam" id="PF25183">
    <property type="entry name" value="OMP_b-brl_4"/>
    <property type="match status" value="1"/>
</dbReference>
<dbReference type="STRING" id="234267.Acid_6085"/>
<evidence type="ECO:0000256" key="1">
    <source>
        <dbReference type="ARBA" id="ARBA00004571"/>
    </source>
</evidence>
<protein>
    <recommendedName>
        <fullName evidence="9">TonB-dependent transporter Oar-like beta-barrel domain-containing protein</fullName>
    </recommendedName>
</protein>
<dbReference type="AlphaFoldDB" id="Q01TK2"/>
<feature type="signal peptide" evidence="8">
    <location>
        <begin position="1"/>
        <end position="23"/>
    </location>
</feature>
<dbReference type="GO" id="GO:0044718">
    <property type="term" value="P:siderophore transmembrane transport"/>
    <property type="evidence" value="ECO:0007669"/>
    <property type="project" value="TreeGrafter"/>
</dbReference>
<keyword evidence="6" id="KW-0998">Cell outer membrane</keyword>
<evidence type="ECO:0000256" key="5">
    <source>
        <dbReference type="ARBA" id="ARBA00023136"/>
    </source>
</evidence>
<evidence type="ECO:0000313" key="10">
    <source>
        <dbReference type="EMBL" id="ABJ87018.1"/>
    </source>
</evidence>
<dbReference type="SUPFAM" id="SSF56935">
    <property type="entry name" value="Porins"/>
    <property type="match status" value="1"/>
</dbReference>
<evidence type="ECO:0000256" key="2">
    <source>
        <dbReference type="ARBA" id="ARBA00022448"/>
    </source>
</evidence>
<dbReference type="SUPFAM" id="SSF49464">
    <property type="entry name" value="Carboxypeptidase regulatory domain-like"/>
    <property type="match status" value="1"/>
</dbReference>
<feature type="region of interest" description="Disordered" evidence="7">
    <location>
        <begin position="926"/>
        <end position="945"/>
    </location>
</feature>
<dbReference type="InterPro" id="IPR039426">
    <property type="entry name" value="TonB-dep_rcpt-like"/>
</dbReference>
<evidence type="ECO:0000256" key="6">
    <source>
        <dbReference type="ARBA" id="ARBA00023237"/>
    </source>
</evidence>
<dbReference type="InterPro" id="IPR036942">
    <property type="entry name" value="Beta-barrel_TonB_sf"/>
</dbReference>
<evidence type="ECO:0000256" key="7">
    <source>
        <dbReference type="SAM" id="MobiDB-lite"/>
    </source>
</evidence>
<dbReference type="PANTHER" id="PTHR30069">
    <property type="entry name" value="TONB-DEPENDENT OUTER MEMBRANE RECEPTOR"/>
    <property type="match status" value="1"/>
</dbReference>
<dbReference type="PANTHER" id="PTHR30069:SF46">
    <property type="entry name" value="OAR PROTEIN"/>
    <property type="match status" value="1"/>
</dbReference>
<feature type="chain" id="PRO_5004162424" description="TonB-dependent transporter Oar-like beta-barrel domain-containing protein" evidence="8">
    <location>
        <begin position="24"/>
        <end position="1126"/>
    </location>
</feature>
<keyword evidence="5" id="KW-0472">Membrane</keyword>
<dbReference type="EMBL" id="CP000473">
    <property type="protein sequence ID" value="ABJ87018.1"/>
    <property type="molecule type" value="Genomic_DNA"/>
</dbReference>
<organism evidence="10">
    <name type="scientific">Solibacter usitatus (strain Ellin6076)</name>
    <dbReference type="NCBI Taxonomy" id="234267"/>
    <lineage>
        <taxon>Bacteria</taxon>
        <taxon>Pseudomonadati</taxon>
        <taxon>Acidobacteriota</taxon>
        <taxon>Terriglobia</taxon>
        <taxon>Bryobacterales</taxon>
        <taxon>Solibacteraceae</taxon>
        <taxon>Candidatus Solibacter</taxon>
    </lineage>
</organism>
<name>Q01TK2_SOLUE</name>
<dbReference type="KEGG" id="sus:Acid_6085"/>
<dbReference type="InterPro" id="IPR008969">
    <property type="entry name" value="CarboxyPept-like_regulatory"/>
</dbReference>
<dbReference type="GO" id="GO:0009279">
    <property type="term" value="C:cell outer membrane"/>
    <property type="evidence" value="ECO:0007669"/>
    <property type="project" value="UniProtKB-SubCell"/>
</dbReference>
<dbReference type="Gene3D" id="2.60.40.1120">
    <property type="entry name" value="Carboxypeptidase-like, regulatory domain"/>
    <property type="match status" value="1"/>
</dbReference>
<dbReference type="GO" id="GO:0015344">
    <property type="term" value="F:siderophore uptake transmembrane transporter activity"/>
    <property type="evidence" value="ECO:0007669"/>
    <property type="project" value="TreeGrafter"/>
</dbReference>
<dbReference type="InParanoid" id="Q01TK2"/>
<evidence type="ECO:0000256" key="8">
    <source>
        <dbReference type="SAM" id="SignalP"/>
    </source>
</evidence>
<dbReference type="InterPro" id="IPR057601">
    <property type="entry name" value="Oar-like_b-barrel"/>
</dbReference>
<feature type="domain" description="TonB-dependent transporter Oar-like beta-barrel" evidence="9">
    <location>
        <begin position="244"/>
        <end position="1119"/>
    </location>
</feature>
<keyword evidence="8" id="KW-0732">Signal</keyword>
<comment type="subcellular location">
    <subcellularLocation>
        <location evidence="1">Cell outer membrane</location>
        <topology evidence="1">Multi-pass membrane protein</topology>
    </subcellularLocation>
</comment>
<dbReference type="OrthoDB" id="97893at2"/>
<keyword evidence="2" id="KW-0813">Transport</keyword>
<keyword evidence="3" id="KW-1134">Transmembrane beta strand</keyword>
<sequence precursor="true">MHRVSLRTSFLTFATLGVSVFQAFGQQATIVGTATDPSGGAVPNVSITITNSQTNQVTRVATNTEGQYLAPGLQIGHYGVRAEIAGFKKAERTDVVLAVGDRTRVDFRLEIGTAQESISVEATPVAVQSESGEISDVITGAQVSQLSTNGRSIYSLAILTAGASSNMADFQSATPVGGDSTVSFNGLRSSHNIYLIDGGENLDRGGAGGISVMPSVDAIAEFRQLTSNYSAEYGLSSAGTMTMVFKSGTKQFHASGWEFVRNEDLDANTYFRNAAGVANPLNRLNTYGFNVEGPVFIPKLYNVKKEKTFFFYNMEWRKAVTGGALNTTVPLTSQYGGNMGSTAIHVPNANQLSAAQIARFNAAGLAPGQAFPNNVIPTSLLDPNAQLLLKTGIFPGPTSGNKFVGGNNAPTNVREELFRIDHHFTDKFWLFGHWVDESIMSAYGTSMWSGDNVPTASNTFGNPSYSGVIHATYTISPTLLNETSFNYNGNRIAILPQGVIARPPGLNIPRLFSGPNDLDRIPGINLSGATGTNYTLNWMPWNNKADDYQIRDDFSWTKGAHQLKFGGSWALYKKIQDLFANTEGGFTFNGQYTGNDFADFLLGYSSQYQEAGVKDSGKWNNQSWALYAQDNWKVSRKLTLNLGLRWDGIPHTYEANNRQSNFYPSLYDLSKRAVLTADGSTISPSSPGLGGSPNDVLKGYQFYLNGIGIAGQNGTPAGLVKNYWGAIAPRVGFAYDPVGNGKTVIRGGFGVMYERIQGNDVYNAGPNVPFSAQVTFNNVSLSNPNVSLLSGQTLVAPITIADITGLAYSDYKSPASYQFSFGVQQELGKGSVVSVSYVGNTNRHQNDYRETNLPAPSQLAGLINGTAVYNSVVPYAGFHSIRLSENAINSHYNSLQINYHGRINNSLSLQGAYTLSKSFDPVAQGGNAQDLQNVSNPYDRSYDNGPSPLDRRHIGLINFIYQIPAFNGKNTSRLMKSTLGGWELSGIGTIETGFPLNINLGGSQGSNGLANATNRPNVNGTVDTPHTINAWFGASAFSLPALGAWGNFPRGSVYGPGRHNWNLSLFKSFVFSEARNSRLEFRAETFNTFNHTQFQNVSSTFTASDFGHVTSTYNPRNIQLGVKLMF</sequence>
<gene>
    <name evidence="10" type="ordered locus">Acid_6085</name>
</gene>
<dbReference type="Pfam" id="PF13620">
    <property type="entry name" value="CarboxypepD_reg"/>
    <property type="match status" value="1"/>
</dbReference>